<dbReference type="Proteomes" id="UP000294614">
    <property type="component" value="Unassembled WGS sequence"/>
</dbReference>
<comment type="function">
    <text evidence="7">Responsible for the coupling of flagellin expression to flagellar assembly by preventing expression of the flagellin genes when a component of the middle class of proteins is defective. It negatively regulates flagellar genes by inhibiting the activity of FliA by directly binding to FliA.</text>
</comment>
<proteinExistence type="inferred from homology"/>
<dbReference type="InterPro" id="IPR031316">
    <property type="entry name" value="FlgM_C"/>
</dbReference>
<keyword evidence="6" id="KW-0804">Transcription</keyword>
<evidence type="ECO:0000313" key="12">
    <source>
        <dbReference type="Proteomes" id="UP000294614"/>
    </source>
</evidence>
<evidence type="ECO:0000256" key="8">
    <source>
        <dbReference type="ARBA" id="ARBA00030117"/>
    </source>
</evidence>
<name>A0A4R1KFM3_9BACT</name>
<keyword evidence="12" id="KW-1185">Reference proteome</keyword>
<evidence type="ECO:0000256" key="9">
    <source>
        <dbReference type="SAM" id="MobiDB-lite"/>
    </source>
</evidence>
<dbReference type="InterPro" id="IPR007412">
    <property type="entry name" value="FlgM"/>
</dbReference>
<evidence type="ECO:0000256" key="4">
    <source>
        <dbReference type="ARBA" id="ARBA00022795"/>
    </source>
</evidence>
<dbReference type="NCBIfam" id="TIGR03824">
    <property type="entry name" value="FlgM_jcvi"/>
    <property type="match status" value="1"/>
</dbReference>
<dbReference type="EMBL" id="SMGG01000003">
    <property type="protein sequence ID" value="TCK62109.1"/>
    <property type="molecule type" value="Genomic_DNA"/>
</dbReference>
<keyword evidence="3" id="KW-0678">Repressor</keyword>
<gene>
    <name evidence="11" type="ORF">C8D98_0619</name>
</gene>
<organism evidence="11 12">
    <name type="scientific">Seleniivibrio woodruffii</name>
    <dbReference type="NCBI Taxonomy" id="1078050"/>
    <lineage>
        <taxon>Bacteria</taxon>
        <taxon>Pseudomonadati</taxon>
        <taxon>Deferribacterota</taxon>
        <taxon>Deferribacteres</taxon>
        <taxon>Deferribacterales</taxon>
        <taxon>Geovibrionaceae</taxon>
        <taxon>Seleniivibrio</taxon>
    </lineage>
</organism>
<feature type="compositionally biased region" description="Low complexity" evidence="9">
    <location>
        <begin position="24"/>
        <end position="34"/>
    </location>
</feature>
<reference evidence="11 12" key="1">
    <citation type="submission" date="2019-03" db="EMBL/GenBank/DDBJ databases">
        <title>Genomic Encyclopedia of Type Strains, Phase IV (KMG-IV): sequencing the most valuable type-strain genomes for metagenomic binning, comparative biology and taxonomic classification.</title>
        <authorList>
            <person name="Goeker M."/>
        </authorList>
    </citation>
    <scope>NUCLEOTIDE SEQUENCE [LARGE SCALE GENOMIC DNA]</scope>
    <source>
        <strain evidence="11 12">DSM 24984</strain>
    </source>
</reference>
<protein>
    <recommendedName>
        <fullName evidence="2">Negative regulator of flagellin synthesis</fullName>
    </recommendedName>
    <alternativeName>
        <fullName evidence="8">Anti-sigma-28 factor</fullName>
    </alternativeName>
</protein>
<dbReference type="Pfam" id="PF04316">
    <property type="entry name" value="FlgM"/>
    <property type="match status" value="1"/>
</dbReference>
<evidence type="ECO:0000256" key="3">
    <source>
        <dbReference type="ARBA" id="ARBA00022491"/>
    </source>
</evidence>
<comment type="similarity">
    <text evidence="1">Belongs to the FlgM family.</text>
</comment>
<accession>A0A4R1KFM3</accession>
<evidence type="ECO:0000256" key="5">
    <source>
        <dbReference type="ARBA" id="ARBA00023015"/>
    </source>
</evidence>
<dbReference type="RefSeq" id="WP_132871914.1">
    <property type="nucleotide sequence ID" value="NZ_JAJUHT010000002.1"/>
</dbReference>
<dbReference type="AlphaFoldDB" id="A0A4R1KFM3"/>
<evidence type="ECO:0000256" key="1">
    <source>
        <dbReference type="ARBA" id="ARBA00005322"/>
    </source>
</evidence>
<feature type="region of interest" description="Disordered" evidence="9">
    <location>
        <begin position="18"/>
        <end position="39"/>
    </location>
</feature>
<dbReference type="OrthoDB" id="9797114at2"/>
<evidence type="ECO:0000313" key="11">
    <source>
        <dbReference type="EMBL" id="TCK62109.1"/>
    </source>
</evidence>
<evidence type="ECO:0000256" key="2">
    <source>
        <dbReference type="ARBA" id="ARBA00017823"/>
    </source>
</evidence>
<comment type="caution">
    <text evidence="11">The sequence shown here is derived from an EMBL/GenBank/DDBJ whole genome shotgun (WGS) entry which is preliminary data.</text>
</comment>
<dbReference type="GO" id="GO:0045892">
    <property type="term" value="P:negative regulation of DNA-templated transcription"/>
    <property type="evidence" value="ECO:0007669"/>
    <property type="project" value="InterPro"/>
</dbReference>
<dbReference type="GO" id="GO:0044781">
    <property type="term" value="P:bacterial-type flagellum organization"/>
    <property type="evidence" value="ECO:0007669"/>
    <property type="project" value="UniProtKB-KW"/>
</dbReference>
<keyword evidence="5" id="KW-0805">Transcription regulation</keyword>
<evidence type="ECO:0000256" key="6">
    <source>
        <dbReference type="ARBA" id="ARBA00023163"/>
    </source>
</evidence>
<keyword evidence="4" id="KW-1005">Bacterial flagellum biogenesis</keyword>
<evidence type="ECO:0000256" key="7">
    <source>
        <dbReference type="ARBA" id="ARBA00024739"/>
    </source>
</evidence>
<feature type="domain" description="Anti-sigma-28 factor FlgM C-terminal" evidence="10">
    <location>
        <begin position="37"/>
        <end position="90"/>
    </location>
</feature>
<evidence type="ECO:0000259" key="10">
    <source>
        <dbReference type="Pfam" id="PF04316"/>
    </source>
</evidence>
<dbReference type="InterPro" id="IPR035890">
    <property type="entry name" value="Anti-sigma-28_factor_FlgM_sf"/>
</dbReference>
<dbReference type="SUPFAM" id="SSF101498">
    <property type="entry name" value="Anti-sigma factor FlgM"/>
    <property type="match status" value="1"/>
</dbReference>
<sequence>MRIDDKMRFDLNKANEATAKKKTASSSYESVSASGTDSVSFSDSARLLSSVKNGVKSSPDVRTDLVADLKNRIENGTYNVSGRQVAEKIVQNSIEDLF</sequence>